<proteinExistence type="predicted"/>
<gene>
    <name evidence="1" type="ORF">GCM10009768_26060</name>
</gene>
<dbReference type="EMBL" id="BAAAOB010000003">
    <property type="protein sequence ID" value="GAA1795760.1"/>
    <property type="molecule type" value="Genomic_DNA"/>
</dbReference>
<evidence type="ECO:0000313" key="2">
    <source>
        <dbReference type="Proteomes" id="UP001500851"/>
    </source>
</evidence>
<dbReference type="InterPro" id="IPR007553">
    <property type="entry name" value="2-thiour_desulf"/>
</dbReference>
<dbReference type="PANTHER" id="PTHR30087:SF1">
    <property type="entry name" value="HYPOTHETICAL CYTOSOLIC PROTEIN"/>
    <property type="match status" value="1"/>
</dbReference>
<keyword evidence="2" id="KW-1185">Reference proteome</keyword>
<reference evidence="1 2" key="1">
    <citation type="journal article" date="2019" name="Int. J. Syst. Evol. Microbiol.">
        <title>The Global Catalogue of Microorganisms (GCM) 10K type strain sequencing project: providing services to taxonomists for standard genome sequencing and annotation.</title>
        <authorList>
            <consortium name="The Broad Institute Genomics Platform"/>
            <consortium name="The Broad Institute Genome Sequencing Center for Infectious Disease"/>
            <person name="Wu L."/>
            <person name="Ma J."/>
        </authorList>
    </citation>
    <scope>NUCLEOTIDE SEQUENCE [LARGE SCALE GENOMIC DNA]</scope>
    <source>
        <strain evidence="1 2">JCM 14736</strain>
    </source>
</reference>
<dbReference type="PANTHER" id="PTHR30087">
    <property type="entry name" value="INNER MEMBRANE PROTEIN"/>
    <property type="match status" value="1"/>
</dbReference>
<sequence>MSDAPILVSSCLAGIPCRYDARARPDDAVIEAVREGRAIPACAEQLGDLPTPRPAAEIVGGDGEDVLRGTARVMSIDGEDLTAPFVAGAEAVAEIVERHGIERALLQGRSPSCGCGTIYDGTHSGALVDGDGVLTAVLKRRGLSIEPVRGRRQA</sequence>
<dbReference type="Proteomes" id="UP001500851">
    <property type="component" value="Unassembled WGS sequence"/>
</dbReference>
<protein>
    <submittedName>
        <fullName evidence="1">DUF523 domain-containing protein</fullName>
    </submittedName>
</protein>
<accession>A0ABN2LS79</accession>
<dbReference type="Pfam" id="PF04463">
    <property type="entry name" value="2-thiour_desulf"/>
    <property type="match status" value="1"/>
</dbReference>
<name>A0ABN2LS79_9MICO</name>
<organism evidence="1 2">
    <name type="scientific">Leucobacter iarius</name>
    <dbReference type="NCBI Taxonomy" id="333963"/>
    <lineage>
        <taxon>Bacteria</taxon>
        <taxon>Bacillati</taxon>
        <taxon>Actinomycetota</taxon>
        <taxon>Actinomycetes</taxon>
        <taxon>Micrococcales</taxon>
        <taxon>Microbacteriaceae</taxon>
        <taxon>Leucobacter</taxon>
    </lineage>
</organism>
<dbReference type="RefSeq" id="WP_344032862.1">
    <property type="nucleotide sequence ID" value="NZ_BAAAOB010000003.1"/>
</dbReference>
<comment type="caution">
    <text evidence="1">The sequence shown here is derived from an EMBL/GenBank/DDBJ whole genome shotgun (WGS) entry which is preliminary data.</text>
</comment>
<evidence type="ECO:0000313" key="1">
    <source>
        <dbReference type="EMBL" id="GAA1795760.1"/>
    </source>
</evidence>